<dbReference type="PANTHER" id="PTHR32154:SF20">
    <property type="entry name" value="2-OXOGLUTARATE OXIDOREDUCTASE SUBUNIT KORA"/>
    <property type="match status" value="1"/>
</dbReference>
<feature type="domain" description="Pyruvate:ferredoxin oxidoreductase core" evidence="4">
    <location>
        <begin position="514"/>
        <end position="602"/>
    </location>
</feature>
<proteinExistence type="predicted"/>
<dbReference type="Gene3D" id="3.40.50.920">
    <property type="match status" value="1"/>
</dbReference>
<dbReference type="InterPro" id="IPR022367">
    <property type="entry name" value="2-oxoacid/accept_OxRdtase_asu"/>
</dbReference>
<feature type="domain" description="Pyruvate/ketoisovalerate oxidoreductase catalytic" evidence="2">
    <location>
        <begin position="24"/>
        <end position="212"/>
    </location>
</feature>
<evidence type="ECO:0000259" key="2">
    <source>
        <dbReference type="Pfam" id="PF01558"/>
    </source>
</evidence>
<dbReference type="Gene3D" id="3.40.920.10">
    <property type="entry name" value="Pyruvate-ferredoxin oxidoreductase, PFOR, domain III"/>
    <property type="match status" value="1"/>
</dbReference>
<dbReference type="GO" id="GO:0016903">
    <property type="term" value="F:oxidoreductase activity, acting on the aldehyde or oxo group of donors"/>
    <property type="evidence" value="ECO:0007669"/>
    <property type="project" value="InterPro"/>
</dbReference>
<evidence type="ECO:0000259" key="4">
    <source>
        <dbReference type="Pfam" id="PF17147"/>
    </source>
</evidence>
<dbReference type="Gene3D" id="3.40.50.970">
    <property type="match status" value="1"/>
</dbReference>
<dbReference type="FunFam" id="3.40.50.970:FF:000022">
    <property type="entry name" value="2-oxoglutarate ferredoxin oxidoreductase alpha subunit"/>
    <property type="match status" value="1"/>
</dbReference>
<dbReference type="SUPFAM" id="SSF53323">
    <property type="entry name" value="Pyruvate-ferredoxin oxidoreductase, PFOR, domain III"/>
    <property type="match status" value="1"/>
</dbReference>
<keyword evidence="1" id="KW-0560">Oxidoreductase</keyword>
<name>A0A381XF67_9ZZZZ</name>
<evidence type="ECO:0000313" key="5">
    <source>
        <dbReference type="EMBL" id="SVA63348.1"/>
    </source>
</evidence>
<protein>
    <recommendedName>
        <fullName evidence="6">Pyruvate flavodoxin/ferredoxin oxidoreductase pyrimidine binding domain-containing protein</fullName>
    </recommendedName>
</protein>
<dbReference type="InterPro" id="IPR019752">
    <property type="entry name" value="Pyrv/ketoisovalerate_OxRed_cat"/>
</dbReference>
<evidence type="ECO:0008006" key="6">
    <source>
        <dbReference type="Google" id="ProtNLM"/>
    </source>
</evidence>
<evidence type="ECO:0000259" key="3">
    <source>
        <dbReference type="Pfam" id="PF01855"/>
    </source>
</evidence>
<sequence length="615" mass="67151">MSEKKYKKMKEVDRVVIRFAGDSGDGMQLTGSQFTETTAVMGNDLATFPDFPAEIRAPAGSLAGVSSFQIQFSSDIIQTPGDDLDVLVAMNPAALKTNLQDLKVNGIVLANKANYTKKNLKLAGWDSNPLEDDTLKNYQLIDLNMTKIVAHAVEDMDLSPKTVSRSTNMFALGLMFWMYDRSMDSTISFLKKKFGKRPELVEANVRALKAGYHYGDTIEAVQSSYKVPKAKFEPGVYRNIMGNQALCYGLMAAANKSNCELFYGGYPITPASDILHILASHKNFKVKTFQAEDEIAAIMSVIGASFSGLLGVTATSGPGIALKSEAMGLAVSTELPLVIVNVQRGGPSTGMPTKTEQADLLQALFGRNGEAPIPVIAASTPADCFYVAFEACRIALEHMTPIILLSDAYIANGSEPWLIPSMDNLSEIKNHIVKNGNGFLPFKRNKKQLARNWVLPGTPEMEHRVGGLAKDEHTGNVSYDPHNHQKMTDLRHQRVDIIAESIPKVKPYGSKSGDILVLGWGSTFGSIRSAVNEAIKDGQSVAHVHLNHINPFPKNLGEVLLKFRNVLIPEMNCGQLLMLIRSKFLVNARGLNKVQGKPFTVNEIYSAIKEINGDG</sequence>
<dbReference type="SUPFAM" id="SSF52518">
    <property type="entry name" value="Thiamin diphosphate-binding fold (THDP-binding)"/>
    <property type="match status" value="1"/>
</dbReference>
<dbReference type="GO" id="GO:0006979">
    <property type="term" value="P:response to oxidative stress"/>
    <property type="evidence" value="ECO:0007669"/>
    <property type="project" value="TreeGrafter"/>
</dbReference>
<dbReference type="Pfam" id="PF17147">
    <property type="entry name" value="PFOR_II"/>
    <property type="match status" value="1"/>
</dbReference>
<dbReference type="InterPro" id="IPR002880">
    <property type="entry name" value="Pyrv_Fd/Flavodoxin_OxRdtase_N"/>
</dbReference>
<dbReference type="NCBIfam" id="TIGR03710">
    <property type="entry name" value="OAFO_sf"/>
    <property type="match status" value="1"/>
</dbReference>
<dbReference type="SUPFAM" id="SSF52922">
    <property type="entry name" value="TK C-terminal domain-like"/>
    <property type="match status" value="1"/>
</dbReference>
<dbReference type="CDD" id="cd07034">
    <property type="entry name" value="TPP_PYR_PFOR_IOR-alpha_like"/>
    <property type="match status" value="1"/>
</dbReference>
<accession>A0A381XF67</accession>
<dbReference type="Pfam" id="PF01855">
    <property type="entry name" value="POR_N"/>
    <property type="match status" value="1"/>
</dbReference>
<dbReference type="PANTHER" id="PTHR32154">
    <property type="entry name" value="PYRUVATE-FLAVODOXIN OXIDOREDUCTASE-RELATED"/>
    <property type="match status" value="1"/>
</dbReference>
<gene>
    <name evidence="5" type="ORF">METZ01_LOCUS116202</name>
</gene>
<organism evidence="5">
    <name type="scientific">marine metagenome</name>
    <dbReference type="NCBI Taxonomy" id="408172"/>
    <lineage>
        <taxon>unclassified sequences</taxon>
        <taxon>metagenomes</taxon>
        <taxon>ecological metagenomes</taxon>
    </lineage>
</organism>
<evidence type="ECO:0000256" key="1">
    <source>
        <dbReference type="ARBA" id="ARBA00023002"/>
    </source>
</evidence>
<feature type="domain" description="Pyruvate flavodoxin/ferredoxin oxidoreductase pyrimidine binding" evidence="3">
    <location>
        <begin position="262"/>
        <end position="472"/>
    </location>
</feature>
<dbReference type="AlphaFoldDB" id="A0A381XF67"/>
<reference evidence="5" key="1">
    <citation type="submission" date="2018-05" db="EMBL/GenBank/DDBJ databases">
        <authorList>
            <person name="Lanie J.A."/>
            <person name="Ng W.-L."/>
            <person name="Kazmierczak K.M."/>
            <person name="Andrzejewski T.M."/>
            <person name="Davidsen T.M."/>
            <person name="Wayne K.J."/>
            <person name="Tettelin H."/>
            <person name="Glass J.I."/>
            <person name="Rusch D."/>
            <person name="Podicherti R."/>
            <person name="Tsui H.-C.T."/>
            <person name="Winkler M.E."/>
        </authorList>
    </citation>
    <scope>NUCLEOTIDE SEQUENCE</scope>
</reference>
<dbReference type="InterPro" id="IPR029061">
    <property type="entry name" value="THDP-binding"/>
</dbReference>
<dbReference type="InterPro" id="IPR033412">
    <property type="entry name" value="PFOR_II"/>
</dbReference>
<dbReference type="EMBL" id="UINC01014949">
    <property type="protein sequence ID" value="SVA63348.1"/>
    <property type="molecule type" value="Genomic_DNA"/>
</dbReference>
<dbReference type="Pfam" id="PF01558">
    <property type="entry name" value="POR"/>
    <property type="match status" value="1"/>
</dbReference>
<dbReference type="InterPro" id="IPR002869">
    <property type="entry name" value="Pyrv_flavodox_OxRed_cen"/>
</dbReference>
<dbReference type="InterPro" id="IPR050722">
    <property type="entry name" value="Pyruvate:ferred/Flavod_OxRd"/>
</dbReference>
<dbReference type="InterPro" id="IPR009014">
    <property type="entry name" value="Transketo_C/PFOR_II"/>
</dbReference>